<feature type="transmembrane region" description="Helical" evidence="5">
    <location>
        <begin position="416"/>
        <end position="437"/>
    </location>
</feature>
<evidence type="ECO:0000256" key="3">
    <source>
        <dbReference type="ARBA" id="ARBA00022989"/>
    </source>
</evidence>
<dbReference type="AlphaFoldDB" id="A0A024TNB2"/>
<dbReference type="VEuPathDB" id="FungiDB:H310_11066"/>
<keyword evidence="2 5" id="KW-0812">Transmembrane</keyword>
<comment type="subcellular location">
    <subcellularLocation>
        <location evidence="1">Membrane</location>
        <topology evidence="1">Multi-pass membrane protein</topology>
    </subcellularLocation>
</comment>
<evidence type="ECO:0000256" key="2">
    <source>
        <dbReference type="ARBA" id="ARBA00022692"/>
    </source>
</evidence>
<evidence type="ECO:0000256" key="5">
    <source>
        <dbReference type="SAM" id="Phobius"/>
    </source>
</evidence>
<evidence type="ECO:0000313" key="6">
    <source>
        <dbReference type="EMBL" id="ETV95645.1"/>
    </source>
</evidence>
<dbReference type="RefSeq" id="XP_008875838.1">
    <property type="nucleotide sequence ID" value="XM_008877616.1"/>
</dbReference>
<feature type="transmembrane region" description="Helical" evidence="5">
    <location>
        <begin position="449"/>
        <end position="470"/>
    </location>
</feature>
<name>A0A024TNB2_9STRA</name>
<gene>
    <name evidence="6" type="ORF">H310_11066</name>
</gene>
<dbReference type="InterPro" id="IPR002293">
    <property type="entry name" value="AA/rel_permease1"/>
</dbReference>
<dbReference type="Pfam" id="PF13520">
    <property type="entry name" value="AA_permease_2"/>
    <property type="match status" value="1"/>
</dbReference>
<evidence type="ECO:0008006" key="7">
    <source>
        <dbReference type="Google" id="ProtNLM"/>
    </source>
</evidence>
<dbReference type="eggNOG" id="ENOG502QZMW">
    <property type="taxonomic scope" value="Eukaryota"/>
</dbReference>
<feature type="transmembrane region" description="Helical" evidence="5">
    <location>
        <begin position="347"/>
        <end position="369"/>
    </location>
</feature>
<sequence length="629" mass="69150">MERRRSYGSNANPARHFDFSVREESLSGPSWSYASYGHTEKLHVSCESLDAVRTTMQKPKHLLSEWPSTAISGNDLLSSCLYSAGIVASKAGKLSPIPTFLVVCVMYLFRFIYIEVVSAIPLNGGSYNTMLNTTSKRVAAMTAALAVIAYLATGVVGAVSASDYLRAQVPSINTVESAIGILFVFAVLNVLGLSESAVIALAIFVLHIMTLLVLIVGSVMFTFKNLQILHENLQTPLPDLDVCGTLIKSDVFTAIFFGFSSAMLGVTGFETAANFVEEQQPRIFGSILRNMWFLSSFFNLSLSILNLCVLPLLGPSGTIANNNVVLALMARETLGRHFELWMTIDGFIVLAGSVLTSYVGITGLVRRLACDRVMPEFLLTENSCRRTNHYIIWLYFVVASSLVVCLNGDIVMLSSVFSYAFLGLLLLFSGGAILFKLKRSHMPRDTSAAWWKCIVAFLMVFCGFLGTLLGDPIVSVVFALYFLVVGSLIFVMLERILLLRLCMFIMKSLCPSKKDKKIELDATNLSSDSDLDEPLLPRTGALGGRTIRKAIQAINAPPVVFFLKHMSLSLLNKAVRYIRANEHTENIKIVHVHAPGTPDPLGFPDLVGVFDNMYPETKECWKILAFLTT</sequence>
<evidence type="ECO:0000256" key="1">
    <source>
        <dbReference type="ARBA" id="ARBA00004141"/>
    </source>
</evidence>
<dbReference type="PANTHER" id="PTHR43243">
    <property type="entry name" value="INNER MEMBRANE TRANSPORTER YGJI-RELATED"/>
    <property type="match status" value="1"/>
</dbReference>
<proteinExistence type="predicted"/>
<dbReference type="PANTHER" id="PTHR43243:SF11">
    <property type="entry name" value="AMINO ACID PERMEASE_ SLC12A DOMAIN-CONTAINING PROTEIN"/>
    <property type="match status" value="1"/>
</dbReference>
<feature type="transmembrane region" description="Helical" evidence="5">
    <location>
        <begin position="292"/>
        <end position="313"/>
    </location>
</feature>
<protein>
    <recommendedName>
        <fullName evidence="7">Amino acid permease/ SLC12A domain-containing protein</fullName>
    </recommendedName>
</protein>
<evidence type="ECO:0000256" key="4">
    <source>
        <dbReference type="ARBA" id="ARBA00023136"/>
    </source>
</evidence>
<accession>A0A024TNB2</accession>
<feature type="transmembrane region" description="Helical" evidence="5">
    <location>
        <begin position="197"/>
        <end position="223"/>
    </location>
</feature>
<dbReference type="Gene3D" id="1.20.1740.10">
    <property type="entry name" value="Amino acid/polyamine transporter I"/>
    <property type="match status" value="1"/>
</dbReference>
<feature type="transmembrane region" description="Helical" evidence="5">
    <location>
        <begin position="476"/>
        <end position="498"/>
    </location>
</feature>
<feature type="transmembrane region" description="Helical" evidence="5">
    <location>
        <begin position="171"/>
        <end position="191"/>
    </location>
</feature>
<reference evidence="6" key="1">
    <citation type="submission" date="2013-12" db="EMBL/GenBank/DDBJ databases">
        <title>The Genome Sequence of Aphanomyces invadans NJM9701.</title>
        <authorList>
            <consortium name="The Broad Institute Genomics Platform"/>
            <person name="Russ C."/>
            <person name="Tyler B."/>
            <person name="van West P."/>
            <person name="Dieguez-Uribeondo J."/>
            <person name="Young S.K."/>
            <person name="Zeng Q."/>
            <person name="Gargeya S."/>
            <person name="Fitzgerald M."/>
            <person name="Abouelleil A."/>
            <person name="Alvarado L."/>
            <person name="Chapman S.B."/>
            <person name="Gainer-Dewar J."/>
            <person name="Goldberg J."/>
            <person name="Griggs A."/>
            <person name="Gujja S."/>
            <person name="Hansen M."/>
            <person name="Howarth C."/>
            <person name="Imamovic A."/>
            <person name="Ireland A."/>
            <person name="Larimer J."/>
            <person name="McCowan C."/>
            <person name="Murphy C."/>
            <person name="Pearson M."/>
            <person name="Poon T.W."/>
            <person name="Priest M."/>
            <person name="Roberts A."/>
            <person name="Saif S."/>
            <person name="Shea T."/>
            <person name="Sykes S."/>
            <person name="Wortman J."/>
            <person name="Nusbaum C."/>
            <person name="Birren B."/>
        </authorList>
    </citation>
    <scope>NUCLEOTIDE SEQUENCE [LARGE SCALE GENOMIC DNA]</scope>
    <source>
        <strain evidence="6">NJM9701</strain>
    </source>
</reference>
<dbReference type="EMBL" id="KI913980">
    <property type="protein sequence ID" value="ETV95645.1"/>
    <property type="molecule type" value="Genomic_DNA"/>
</dbReference>
<feature type="transmembrane region" description="Helical" evidence="5">
    <location>
        <begin position="390"/>
        <end position="410"/>
    </location>
</feature>
<organism evidence="6">
    <name type="scientific">Aphanomyces invadans</name>
    <dbReference type="NCBI Taxonomy" id="157072"/>
    <lineage>
        <taxon>Eukaryota</taxon>
        <taxon>Sar</taxon>
        <taxon>Stramenopiles</taxon>
        <taxon>Oomycota</taxon>
        <taxon>Saprolegniomycetes</taxon>
        <taxon>Saprolegniales</taxon>
        <taxon>Verrucalvaceae</taxon>
        <taxon>Aphanomyces</taxon>
    </lineage>
</organism>
<dbReference type="OrthoDB" id="1718410at2759"/>
<dbReference type="GeneID" id="20088116"/>
<keyword evidence="3 5" id="KW-1133">Transmembrane helix</keyword>
<keyword evidence="4 5" id="KW-0472">Membrane</keyword>
<dbReference type="GO" id="GO:0015171">
    <property type="term" value="F:amino acid transmembrane transporter activity"/>
    <property type="evidence" value="ECO:0007669"/>
    <property type="project" value="TreeGrafter"/>
</dbReference>
<feature type="transmembrane region" description="Helical" evidence="5">
    <location>
        <begin position="100"/>
        <end position="120"/>
    </location>
</feature>
<feature type="transmembrane region" description="Helical" evidence="5">
    <location>
        <begin position="140"/>
        <end position="159"/>
    </location>
</feature>
<dbReference type="GO" id="GO:0016020">
    <property type="term" value="C:membrane"/>
    <property type="evidence" value="ECO:0007669"/>
    <property type="project" value="UniProtKB-SubCell"/>
</dbReference>